<gene>
    <name evidence="1" type="ORF">GCM10023116_24450</name>
</gene>
<evidence type="ECO:0008006" key="3">
    <source>
        <dbReference type="Google" id="ProtNLM"/>
    </source>
</evidence>
<dbReference type="Proteomes" id="UP001500604">
    <property type="component" value="Unassembled WGS sequence"/>
</dbReference>
<evidence type="ECO:0000313" key="2">
    <source>
        <dbReference type="Proteomes" id="UP001500604"/>
    </source>
</evidence>
<keyword evidence="2" id="KW-1185">Reference proteome</keyword>
<organism evidence="1 2">
    <name type="scientific">Kistimonas scapharcae</name>
    <dbReference type="NCBI Taxonomy" id="1036133"/>
    <lineage>
        <taxon>Bacteria</taxon>
        <taxon>Pseudomonadati</taxon>
        <taxon>Pseudomonadota</taxon>
        <taxon>Gammaproteobacteria</taxon>
        <taxon>Oceanospirillales</taxon>
        <taxon>Endozoicomonadaceae</taxon>
        <taxon>Kistimonas</taxon>
    </lineage>
</organism>
<proteinExistence type="predicted"/>
<dbReference type="SUPFAM" id="SSF53850">
    <property type="entry name" value="Periplasmic binding protein-like II"/>
    <property type="match status" value="1"/>
</dbReference>
<reference evidence="2" key="1">
    <citation type="journal article" date="2019" name="Int. J. Syst. Evol. Microbiol.">
        <title>The Global Catalogue of Microorganisms (GCM) 10K type strain sequencing project: providing services to taxonomists for standard genome sequencing and annotation.</title>
        <authorList>
            <consortium name="The Broad Institute Genomics Platform"/>
            <consortium name="The Broad Institute Genome Sequencing Center for Infectious Disease"/>
            <person name="Wu L."/>
            <person name="Ma J."/>
        </authorList>
    </citation>
    <scope>NUCLEOTIDE SEQUENCE [LARGE SCALE GENOMIC DNA]</scope>
    <source>
        <strain evidence="2">JCM 17805</strain>
    </source>
</reference>
<accession>A0ABP8V5G9</accession>
<dbReference type="Gene3D" id="3.40.190.10">
    <property type="entry name" value="Periplasmic binding protein-like II"/>
    <property type="match status" value="2"/>
</dbReference>
<evidence type="ECO:0000313" key="1">
    <source>
        <dbReference type="EMBL" id="GAA4650162.1"/>
    </source>
</evidence>
<name>A0ABP8V5G9_9GAMM</name>
<dbReference type="EMBL" id="BAABFL010000368">
    <property type="protein sequence ID" value="GAA4650162.1"/>
    <property type="molecule type" value="Genomic_DNA"/>
</dbReference>
<comment type="caution">
    <text evidence="1">The sequence shown here is derived from an EMBL/GenBank/DDBJ whole genome shotgun (WGS) entry which is preliminary data.</text>
</comment>
<protein>
    <recommendedName>
        <fullName evidence="3">Solute-binding protein family 3/N-terminal domain-containing protein</fullName>
    </recommendedName>
</protein>
<sequence>MVWSDYLEIHGAAKELLEIAFKRHNIEVKTDHLGGYNRVLSHFKKGLIHVIPAMTRNSELADHTIFIEPAIYQQTYAVVVKRDKEHHPQTWDDLTMLRGVAPRGLTFGDDFNQFADDNLHVMRTTRPRQGLKMLEVGRVDYAIYPDIQGDLFVSLLDLEGKFEKTPIDIATFNLYAGVSNALDCNIPLEDISITIQALIKSGEAATIFNDSLYKWMGYSLDQKGMTYSPIE</sequence>